<dbReference type="Proteomes" id="UP000502508">
    <property type="component" value="Chromosome"/>
</dbReference>
<dbReference type="EMBL" id="AP022870">
    <property type="protein sequence ID" value="BCB79282.1"/>
    <property type="molecule type" value="Genomic_DNA"/>
</dbReference>
<proteinExistence type="predicted"/>
<dbReference type="SUPFAM" id="SSF53901">
    <property type="entry name" value="Thiolase-like"/>
    <property type="match status" value="1"/>
</dbReference>
<keyword evidence="2" id="KW-0012">Acyltransferase</keyword>
<evidence type="ECO:0000256" key="2">
    <source>
        <dbReference type="ARBA" id="ARBA00023315"/>
    </source>
</evidence>
<evidence type="ECO:0000313" key="5">
    <source>
        <dbReference type="Proteomes" id="UP000502508"/>
    </source>
</evidence>
<dbReference type="AlphaFoldDB" id="A0A6F8XZJ4"/>
<dbReference type="InterPro" id="IPR013747">
    <property type="entry name" value="ACP_syn_III_C"/>
</dbReference>
<dbReference type="GO" id="GO:0044550">
    <property type="term" value="P:secondary metabolite biosynthetic process"/>
    <property type="evidence" value="ECO:0007669"/>
    <property type="project" value="TreeGrafter"/>
</dbReference>
<dbReference type="PANTHER" id="PTHR34069:SF2">
    <property type="entry name" value="BETA-KETOACYL-[ACYL-CARRIER-PROTEIN] SYNTHASE III"/>
    <property type="match status" value="1"/>
</dbReference>
<accession>A0A6F8XZJ4</accession>
<dbReference type="KEGG" id="pfla:Pflav_056920"/>
<sequence>MPETLRRLLGEHGLPPEAVDHFVPHQANGVMLGELLPRLKLTSARTHLTVAEHANTGAGSIPLTLDTAHRHGAFADGDLVLMAAFGGGMSTGATLVRWDANRS</sequence>
<evidence type="ECO:0000259" key="3">
    <source>
        <dbReference type="Pfam" id="PF08541"/>
    </source>
</evidence>
<dbReference type="GO" id="GO:0016746">
    <property type="term" value="F:acyltransferase activity"/>
    <property type="evidence" value="ECO:0007669"/>
    <property type="project" value="UniProtKB-KW"/>
</dbReference>
<dbReference type="InterPro" id="IPR016039">
    <property type="entry name" value="Thiolase-like"/>
</dbReference>
<keyword evidence="1" id="KW-0808">Transferase</keyword>
<dbReference type="Gene3D" id="3.40.47.10">
    <property type="match status" value="1"/>
</dbReference>
<evidence type="ECO:0000313" key="4">
    <source>
        <dbReference type="EMBL" id="BCB79282.1"/>
    </source>
</evidence>
<feature type="domain" description="Beta-ketoacyl-[acyl-carrier-protein] synthase III C-terminal" evidence="3">
    <location>
        <begin position="10"/>
        <end position="98"/>
    </location>
</feature>
<reference evidence="4 5" key="2">
    <citation type="submission" date="2020-03" db="EMBL/GenBank/DDBJ databases">
        <authorList>
            <person name="Ichikawa N."/>
            <person name="Kimura A."/>
            <person name="Kitahashi Y."/>
            <person name="Uohara A."/>
        </authorList>
    </citation>
    <scope>NUCLEOTIDE SEQUENCE [LARGE SCALE GENOMIC DNA]</scope>
    <source>
        <strain evidence="4 5">NBRC 107702</strain>
    </source>
</reference>
<keyword evidence="5" id="KW-1185">Reference proteome</keyword>
<evidence type="ECO:0000256" key="1">
    <source>
        <dbReference type="ARBA" id="ARBA00022679"/>
    </source>
</evidence>
<reference evidence="4 5" key="1">
    <citation type="submission" date="2020-03" db="EMBL/GenBank/DDBJ databases">
        <title>Whole genome shotgun sequence of Phytohabitans flavus NBRC 107702.</title>
        <authorList>
            <person name="Komaki H."/>
            <person name="Tamura T."/>
        </authorList>
    </citation>
    <scope>NUCLEOTIDE SEQUENCE [LARGE SCALE GENOMIC DNA]</scope>
    <source>
        <strain evidence="4 5">NBRC 107702</strain>
    </source>
</reference>
<organism evidence="4 5">
    <name type="scientific">Phytohabitans flavus</name>
    <dbReference type="NCBI Taxonomy" id="1076124"/>
    <lineage>
        <taxon>Bacteria</taxon>
        <taxon>Bacillati</taxon>
        <taxon>Actinomycetota</taxon>
        <taxon>Actinomycetes</taxon>
        <taxon>Micromonosporales</taxon>
        <taxon>Micromonosporaceae</taxon>
    </lineage>
</organism>
<gene>
    <name evidence="4" type="ORF">Pflav_056920</name>
</gene>
<name>A0A6F8XZJ4_9ACTN</name>
<dbReference type="PANTHER" id="PTHR34069">
    <property type="entry name" value="3-OXOACYL-[ACYL-CARRIER-PROTEIN] SYNTHASE 3"/>
    <property type="match status" value="1"/>
</dbReference>
<protein>
    <recommendedName>
        <fullName evidence="3">Beta-ketoacyl-[acyl-carrier-protein] synthase III C-terminal domain-containing protein</fullName>
    </recommendedName>
</protein>
<dbReference type="Pfam" id="PF08541">
    <property type="entry name" value="ACP_syn_III_C"/>
    <property type="match status" value="1"/>
</dbReference>